<dbReference type="GO" id="GO:0030527">
    <property type="term" value="F:structural constituent of chromatin"/>
    <property type="evidence" value="ECO:0007669"/>
    <property type="project" value="InterPro"/>
</dbReference>
<dbReference type="PROSITE" id="PS51504">
    <property type="entry name" value="H15"/>
    <property type="match status" value="1"/>
</dbReference>
<keyword evidence="1 4" id="KW-0158">Chromosome</keyword>
<dbReference type="InterPro" id="IPR005818">
    <property type="entry name" value="Histone_H1/H5_H15"/>
</dbReference>
<accession>A0A8C2ZDZ3</accession>
<feature type="compositionally biased region" description="Basic and acidic residues" evidence="5">
    <location>
        <begin position="200"/>
        <end position="209"/>
    </location>
</feature>
<feature type="region of interest" description="Disordered" evidence="5">
    <location>
        <begin position="1"/>
        <end position="29"/>
    </location>
</feature>
<dbReference type="AlphaFoldDB" id="A0A8C2ZDZ3"/>
<evidence type="ECO:0000256" key="2">
    <source>
        <dbReference type="ARBA" id="ARBA00023125"/>
    </source>
</evidence>
<feature type="compositionally biased region" description="Low complexity" evidence="5">
    <location>
        <begin position="281"/>
        <end position="300"/>
    </location>
</feature>
<evidence type="ECO:0000313" key="8">
    <source>
        <dbReference type="Proteomes" id="UP000694565"/>
    </source>
</evidence>
<dbReference type="PRINTS" id="PR00624">
    <property type="entry name" value="HISTONEH5"/>
</dbReference>
<feature type="domain" description="H15" evidence="6">
    <location>
        <begin position="38"/>
        <end position="117"/>
    </location>
</feature>
<feature type="region of interest" description="Disordered" evidence="5">
    <location>
        <begin position="116"/>
        <end position="310"/>
    </location>
</feature>
<comment type="similarity">
    <text evidence="4">Belongs to the histone H1/H5 family.</text>
</comment>
<reference evidence="7" key="1">
    <citation type="submission" date="2025-08" db="UniProtKB">
        <authorList>
            <consortium name="Ensembl"/>
        </authorList>
    </citation>
    <scope>IDENTIFICATION</scope>
</reference>
<dbReference type="GO" id="GO:0003677">
    <property type="term" value="F:DNA binding"/>
    <property type="evidence" value="ECO:0007669"/>
    <property type="project" value="UniProtKB-KW"/>
</dbReference>
<dbReference type="GO" id="GO:0000786">
    <property type="term" value="C:nucleosome"/>
    <property type="evidence" value="ECO:0007669"/>
    <property type="project" value="InterPro"/>
</dbReference>
<organism evidence="7 8">
    <name type="scientific">Cyclopterus lumpus</name>
    <name type="common">Lumpsucker</name>
    <dbReference type="NCBI Taxonomy" id="8103"/>
    <lineage>
        <taxon>Eukaryota</taxon>
        <taxon>Metazoa</taxon>
        <taxon>Chordata</taxon>
        <taxon>Craniata</taxon>
        <taxon>Vertebrata</taxon>
        <taxon>Euteleostomi</taxon>
        <taxon>Actinopterygii</taxon>
        <taxon>Neopterygii</taxon>
        <taxon>Teleostei</taxon>
        <taxon>Neoteleostei</taxon>
        <taxon>Acanthomorphata</taxon>
        <taxon>Eupercaria</taxon>
        <taxon>Perciformes</taxon>
        <taxon>Cottioidei</taxon>
        <taxon>Cottales</taxon>
        <taxon>Cyclopteridae</taxon>
        <taxon>Cyclopterus</taxon>
    </lineage>
</organism>
<evidence type="ECO:0000256" key="4">
    <source>
        <dbReference type="RuleBase" id="RU003894"/>
    </source>
</evidence>
<feature type="compositionally biased region" description="Basic and acidic residues" evidence="5">
    <location>
        <begin position="217"/>
        <end position="280"/>
    </location>
</feature>
<comment type="subcellular location">
    <subcellularLocation>
        <location evidence="4">Nucleus</location>
    </subcellularLocation>
</comment>
<dbReference type="GO" id="GO:0006334">
    <property type="term" value="P:nucleosome assembly"/>
    <property type="evidence" value="ECO:0007669"/>
    <property type="project" value="InterPro"/>
</dbReference>
<protein>
    <recommendedName>
        <fullName evidence="6">H15 domain-containing protein</fullName>
    </recommendedName>
</protein>
<proteinExistence type="inferred from homology"/>
<keyword evidence="8" id="KW-1185">Reference proteome</keyword>
<dbReference type="GO" id="GO:0005634">
    <property type="term" value="C:nucleus"/>
    <property type="evidence" value="ECO:0007669"/>
    <property type="project" value="UniProtKB-SubCell"/>
</dbReference>
<evidence type="ECO:0000256" key="1">
    <source>
        <dbReference type="ARBA" id="ARBA00022454"/>
    </source>
</evidence>
<dbReference type="InterPro" id="IPR036390">
    <property type="entry name" value="WH_DNA-bd_sf"/>
</dbReference>
<dbReference type="GeneTree" id="ENSGT00940000170142"/>
<dbReference type="FunFam" id="1.10.10.10:FF:000393">
    <property type="entry name" value="Oocyte-specific H1 histone"/>
    <property type="match status" value="1"/>
</dbReference>
<dbReference type="SUPFAM" id="SSF46785">
    <property type="entry name" value="Winged helix' DNA-binding domain"/>
    <property type="match status" value="1"/>
</dbReference>
<dbReference type="CDD" id="cd00073">
    <property type="entry name" value="H15"/>
    <property type="match status" value="1"/>
</dbReference>
<evidence type="ECO:0000313" key="7">
    <source>
        <dbReference type="Ensembl" id="ENSCLMP00005025997.1"/>
    </source>
</evidence>
<dbReference type="Pfam" id="PF00538">
    <property type="entry name" value="Linker_histone"/>
    <property type="match status" value="1"/>
</dbReference>
<dbReference type="Proteomes" id="UP000694565">
    <property type="component" value="Unplaced"/>
</dbReference>
<dbReference type="InterPro" id="IPR036388">
    <property type="entry name" value="WH-like_DNA-bd_sf"/>
</dbReference>
<keyword evidence="3 4" id="KW-0539">Nucleus</keyword>
<dbReference type="Ensembl" id="ENSCLMT00005027149.1">
    <property type="protein sequence ID" value="ENSCLMP00005025997.1"/>
    <property type="gene ID" value="ENSCLMG00005012705.1"/>
</dbReference>
<keyword evidence="2 4" id="KW-0238">DNA-binding</keyword>
<sequence length="310" mass="32925">MPPKKPAADSAEPPMPSSSDAPVEEKKPDAAALRKLATHPTTAIMVKEALEELDSRKGLSSQAIQSYIKQKYPSVDLVRLKHLVRRALKKGIETGTLVRPVNSKVTTGAMGKFRLAPKVKEAKPTTENVDPNVEKVPKAAKDGAKKPKKAGMNKTDYNHYLSNFRREHNPPKRSKKVKEAATSAPTTSKVAPAKKPKARKAAEKDDGEGAKTTVAKATKESAKATKESAKATKESAKATKESAKATKESAKATKESTKEAAKATKEAAKATKESTKEAKAGKAPQSKAAKASSEAPAAKATGKRGRKTAE</sequence>
<dbReference type="Gene3D" id="1.10.10.10">
    <property type="entry name" value="Winged helix-like DNA-binding domain superfamily/Winged helix DNA-binding domain"/>
    <property type="match status" value="1"/>
</dbReference>
<dbReference type="SMART" id="SM00526">
    <property type="entry name" value="H15"/>
    <property type="match status" value="1"/>
</dbReference>
<feature type="compositionally biased region" description="Basic residues" evidence="5">
    <location>
        <begin position="301"/>
        <end position="310"/>
    </location>
</feature>
<evidence type="ECO:0000256" key="3">
    <source>
        <dbReference type="ARBA" id="ARBA00023242"/>
    </source>
</evidence>
<name>A0A8C2ZDZ3_CYCLU</name>
<evidence type="ECO:0000256" key="5">
    <source>
        <dbReference type="SAM" id="MobiDB-lite"/>
    </source>
</evidence>
<feature type="compositionally biased region" description="Basic and acidic residues" evidence="5">
    <location>
        <begin position="132"/>
        <end position="145"/>
    </location>
</feature>
<reference evidence="7" key="2">
    <citation type="submission" date="2025-09" db="UniProtKB">
        <authorList>
            <consortium name="Ensembl"/>
        </authorList>
    </citation>
    <scope>IDENTIFICATION</scope>
</reference>
<dbReference type="InterPro" id="IPR005819">
    <property type="entry name" value="H1/H5"/>
</dbReference>
<evidence type="ECO:0000259" key="6">
    <source>
        <dbReference type="PROSITE" id="PS51504"/>
    </source>
</evidence>